<reference evidence="2 3" key="1">
    <citation type="submission" date="2014-04" db="EMBL/GenBank/DDBJ databases">
        <title>Genome evolution of avian class.</title>
        <authorList>
            <person name="Zhang G."/>
            <person name="Li C."/>
        </authorList>
    </citation>
    <scope>NUCLEOTIDE SEQUENCE [LARGE SCALE GENOMIC DNA]</scope>
    <source>
        <strain evidence="2">BGI_N321</strain>
    </source>
</reference>
<feature type="region of interest" description="Disordered" evidence="1">
    <location>
        <begin position="52"/>
        <end position="159"/>
    </location>
</feature>
<evidence type="ECO:0000313" key="3">
    <source>
        <dbReference type="Proteomes" id="UP000053620"/>
    </source>
</evidence>
<feature type="compositionally biased region" description="Basic and acidic residues" evidence="1">
    <location>
        <begin position="124"/>
        <end position="137"/>
    </location>
</feature>
<evidence type="ECO:0000256" key="1">
    <source>
        <dbReference type="SAM" id="MobiDB-lite"/>
    </source>
</evidence>
<accession>A0A094LF84</accession>
<protein>
    <submittedName>
        <fullName evidence="2">Uncharacterized protein</fullName>
    </submittedName>
</protein>
<feature type="compositionally biased region" description="Basic and acidic residues" evidence="1">
    <location>
        <begin position="84"/>
        <end position="102"/>
    </location>
</feature>
<evidence type="ECO:0000313" key="2">
    <source>
        <dbReference type="EMBL" id="KFZ62614.1"/>
    </source>
</evidence>
<name>A0A094LF84_ANTCR</name>
<proteinExistence type="predicted"/>
<organism evidence="2 3">
    <name type="scientific">Antrostomus carolinensis</name>
    <name type="common">Chuck-will's-widow</name>
    <name type="synonym">Caprimulgus carolinensis</name>
    <dbReference type="NCBI Taxonomy" id="279965"/>
    <lineage>
        <taxon>Eukaryota</taxon>
        <taxon>Metazoa</taxon>
        <taxon>Chordata</taxon>
        <taxon>Craniata</taxon>
        <taxon>Vertebrata</taxon>
        <taxon>Euteleostomi</taxon>
        <taxon>Archelosauria</taxon>
        <taxon>Archosauria</taxon>
        <taxon>Dinosauria</taxon>
        <taxon>Saurischia</taxon>
        <taxon>Theropoda</taxon>
        <taxon>Coelurosauria</taxon>
        <taxon>Aves</taxon>
        <taxon>Neognathae</taxon>
        <taxon>Neoaves</taxon>
        <taxon>Strisores</taxon>
        <taxon>Caprimulgiformes</taxon>
        <taxon>Caprimulgidae</taxon>
        <taxon>Antrostomus</taxon>
    </lineage>
</organism>
<dbReference type="Proteomes" id="UP000053620">
    <property type="component" value="Unassembled WGS sequence"/>
</dbReference>
<feature type="non-terminal residue" evidence="2">
    <location>
        <position position="1"/>
    </location>
</feature>
<feature type="compositionally biased region" description="Polar residues" evidence="1">
    <location>
        <begin position="144"/>
        <end position="159"/>
    </location>
</feature>
<keyword evidence="3" id="KW-1185">Reference proteome</keyword>
<gene>
    <name evidence="2" type="ORF">N321_11488</name>
</gene>
<sequence length="159" mass="17746">VKEEEIRSKEQKLQEPGTVKTATLTESAEIHATVETTKDMLIISEMLKDGQSPNSLTIVTSPEDVPREGVRLQKSTLELTTSEESTKDPLDIHAPKLKEKEVGQIMEIPDQHTGQQTCRESEEEQHQPPVEDGKTETWEDGSYQEETSCDSPQSQNSVA</sequence>
<feature type="non-terminal residue" evidence="2">
    <location>
        <position position="159"/>
    </location>
</feature>
<dbReference type="AlphaFoldDB" id="A0A094LF84"/>
<dbReference type="EMBL" id="KL356686">
    <property type="protein sequence ID" value="KFZ62614.1"/>
    <property type="molecule type" value="Genomic_DNA"/>
</dbReference>